<evidence type="ECO:0000256" key="1">
    <source>
        <dbReference type="ARBA" id="ARBA00005466"/>
    </source>
</evidence>
<reference evidence="5 6" key="1">
    <citation type="submission" date="2013-12" db="EMBL/GenBank/DDBJ databases">
        <authorList>
            <person name="Cubeta M."/>
            <person name="Pakala S."/>
            <person name="Fedorova N."/>
            <person name="Thomas E."/>
            <person name="Dean R."/>
            <person name="Jabaji S."/>
            <person name="Neate S."/>
            <person name="Toda T."/>
            <person name="Tavantzis S."/>
            <person name="Vilgalys R."/>
            <person name="Bharathan N."/>
            <person name="Pakala S."/>
            <person name="Losada L.S."/>
            <person name="Zafar N."/>
            <person name="Nierman W."/>
        </authorList>
    </citation>
    <scope>NUCLEOTIDE SEQUENCE [LARGE SCALE GENOMIC DNA]</scope>
    <source>
        <strain evidence="5 6">123E</strain>
    </source>
</reference>
<evidence type="ECO:0000313" key="5">
    <source>
        <dbReference type="EMBL" id="KEP48662.1"/>
    </source>
</evidence>
<dbReference type="Gene3D" id="3.30.465.10">
    <property type="match status" value="2"/>
</dbReference>
<dbReference type="PANTHER" id="PTHR13878:SF91">
    <property type="entry name" value="FAD BINDING DOMAIN PROTEIN (AFU_ORTHOLOGUE AFUA_6G12070)-RELATED"/>
    <property type="match status" value="1"/>
</dbReference>
<dbReference type="Pfam" id="PF01565">
    <property type="entry name" value="FAD_binding_4"/>
    <property type="match status" value="1"/>
</dbReference>
<dbReference type="InterPro" id="IPR016166">
    <property type="entry name" value="FAD-bd_PCMH"/>
</dbReference>
<dbReference type="InterPro" id="IPR036318">
    <property type="entry name" value="FAD-bd_PCMH-like_sf"/>
</dbReference>
<keyword evidence="2" id="KW-0560">Oxidoreductase</keyword>
<sequence>MIRTRSLGLAFAVTCALSPGALAVKHCTSNDPCWPSLDVWSSFNSSVDGRLVAPRPPAWACHDPNFDDTACNYVKANWNNSYWRANQTGAMQNSVWDSPDCRPDTPRSMACDQAFVPVYSVDARIDDDVIKAVKFADKYHLKLVVKNTGHDFFGRSSGKGSFSIWTHNLKGIYFTDSFVAAGCSATLAEPAVTIGAAEQWADVYRAANDHNVTVVGGAFPTVGAAGGWLQGGGHSPLSGLYGLGVDNVLQFRVVKPDGLIVTANKCQNQDLFWALRGGGGNTWGVVLDVTYKTHPQTPVIAISMSIDPGSIDKLTKLSELLFLSLPNITDQGLRGYGSWESPHSFSMLWVHPNSSSIQSTNNTLHAIYDWVNANHGTQLQLKASAHSTYYDMFTNYTPEPEARTSFWIGARLVSRDAFATNSQKLAQYITGKGRTFWASFNLIGGGAISKMDPESTGLNPQWRKDALMSWEFSGSWALNMSSEEIEVLKANTTQVVQDFGKIAGLDDAAYMNEADPLEPQWKKAFWGSHYERLAEIKRQIDPKGLFTCNRCVGSDLK</sequence>
<dbReference type="GO" id="GO:0071949">
    <property type="term" value="F:FAD binding"/>
    <property type="evidence" value="ECO:0007669"/>
    <property type="project" value="InterPro"/>
</dbReference>
<feature type="domain" description="FAD-binding PCMH-type" evidence="4">
    <location>
        <begin position="113"/>
        <end position="296"/>
    </location>
</feature>
<dbReference type="PANTHER" id="PTHR13878">
    <property type="entry name" value="GULONOLACTONE OXIDASE"/>
    <property type="match status" value="1"/>
</dbReference>
<dbReference type="EMBL" id="AZST01000476">
    <property type="protein sequence ID" value="KEP48662.1"/>
    <property type="molecule type" value="Genomic_DNA"/>
</dbReference>
<dbReference type="Proteomes" id="UP000027456">
    <property type="component" value="Unassembled WGS sequence"/>
</dbReference>
<dbReference type="InterPro" id="IPR016169">
    <property type="entry name" value="FAD-bd_PCMH_sub2"/>
</dbReference>
<dbReference type="PROSITE" id="PS51387">
    <property type="entry name" value="FAD_PCMH"/>
    <property type="match status" value="1"/>
</dbReference>
<feature type="chain" id="PRO_5001698699" evidence="3">
    <location>
        <begin position="24"/>
        <end position="557"/>
    </location>
</feature>
<comment type="caution">
    <text evidence="5">The sequence shown here is derived from an EMBL/GenBank/DDBJ whole genome shotgun (WGS) entry which is preliminary data.</text>
</comment>
<organism evidence="5 6">
    <name type="scientific">Rhizoctonia solani 123E</name>
    <dbReference type="NCBI Taxonomy" id="1423351"/>
    <lineage>
        <taxon>Eukaryota</taxon>
        <taxon>Fungi</taxon>
        <taxon>Dikarya</taxon>
        <taxon>Basidiomycota</taxon>
        <taxon>Agaricomycotina</taxon>
        <taxon>Agaricomycetes</taxon>
        <taxon>Cantharellales</taxon>
        <taxon>Ceratobasidiaceae</taxon>
        <taxon>Rhizoctonia</taxon>
    </lineage>
</organism>
<dbReference type="InterPro" id="IPR006094">
    <property type="entry name" value="Oxid_FAD_bind_N"/>
</dbReference>
<dbReference type="Pfam" id="PF08031">
    <property type="entry name" value="BBE"/>
    <property type="match status" value="1"/>
</dbReference>
<keyword evidence="3" id="KW-0732">Signal</keyword>
<dbReference type="AlphaFoldDB" id="A0A074SF69"/>
<dbReference type="STRING" id="1423351.A0A074SF69"/>
<dbReference type="InterPro" id="IPR050432">
    <property type="entry name" value="FAD-linked_Oxidoreductases_BP"/>
</dbReference>
<feature type="signal peptide" evidence="3">
    <location>
        <begin position="1"/>
        <end position="23"/>
    </location>
</feature>
<dbReference type="InterPro" id="IPR012951">
    <property type="entry name" value="BBE"/>
</dbReference>
<dbReference type="OrthoDB" id="9983560at2759"/>
<dbReference type="SUPFAM" id="SSF56176">
    <property type="entry name" value="FAD-binding/transporter-associated domain-like"/>
    <property type="match status" value="1"/>
</dbReference>
<dbReference type="HOGENOM" id="CLU_018354_4_4_1"/>
<gene>
    <name evidence="5" type="ORF">V565_118820</name>
</gene>
<proteinExistence type="inferred from homology"/>
<evidence type="ECO:0000256" key="3">
    <source>
        <dbReference type="SAM" id="SignalP"/>
    </source>
</evidence>
<evidence type="ECO:0000256" key="2">
    <source>
        <dbReference type="ARBA" id="ARBA00023002"/>
    </source>
</evidence>
<evidence type="ECO:0000313" key="6">
    <source>
        <dbReference type="Proteomes" id="UP000027456"/>
    </source>
</evidence>
<name>A0A074SF69_9AGAM</name>
<protein>
    <submittedName>
        <fullName evidence="5">FAD-binding domain protein</fullName>
    </submittedName>
</protein>
<keyword evidence="6" id="KW-1185">Reference proteome</keyword>
<comment type="similarity">
    <text evidence="1">Belongs to the oxygen-dependent FAD-linked oxidoreductase family.</text>
</comment>
<evidence type="ECO:0000259" key="4">
    <source>
        <dbReference type="PROSITE" id="PS51387"/>
    </source>
</evidence>
<dbReference type="GO" id="GO:0016491">
    <property type="term" value="F:oxidoreductase activity"/>
    <property type="evidence" value="ECO:0007669"/>
    <property type="project" value="UniProtKB-KW"/>
</dbReference>
<accession>A0A074SF69</accession>